<protein>
    <recommendedName>
        <fullName evidence="1">Protein ENHANCED DISEASE RESISTANCE 2 C-terminal domain-containing protein</fullName>
    </recommendedName>
</protein>
<dbReference type="Proteomes" id="UP001178507">
    <property type="component" value="Unassembled WGS sequence"/>
</dbReference>
<dbReference type="PANTHER" id="PTHR31558:SF3">
    <property type="entry name" value="CW14 PROTEIN"/>
    <property type="match status" value="1"/>
</dbReference>
<sequence>MSCFSCWERIWSPQAKPKCSGNLQPAAAWVRQRLQSLGPEPGPGLHGWADGEVRLFRLRGPQYLKLRHKVPAREALYRCTGVEVFEGPCQLRSCTEGLCVKGFGPLGLPKVILVHFQLPFQAGLVGHPWSDPGCSVVVFFELKEPLESPATRLLLSFLEEQHPKAEGFAESGCLKVVGLLENLEDLDIPAAARPVVRKFNGKPVLIEKESHHRRFGDAVEICVDVRGFNPLARGLLRRLREQLPKSVMQLGILVQGCEDSELPEDFLGVVRIEGLDLLQGRPVSGAPARKVDDRPTSPAWRRRLRLCCRRQA</sequence>
<evidence type="ECO:0000313" key="3">
    <source>
        <dbReference type="Proteomes" id="UP001178507"/>
    </source>
</evidence>
<feature type="domain" description="Protein ENHANCED DISEASE RESISTANCE 2 C-terminal" evidence="1">
    <location>
        <begin position="48"/>
        <end position="276"/>
    </location>
</feature>
<name>A0AA36IKE2_9DINO</name>
<comment type="caution">
    <text evidence="2">The sequence shown here is derived from an EMBL/GenBank/DDBJ whole genome shotgun (WGS) entry which is preliminary data.</text>
</comment>
<organism evidence="2 3">
    <name type="scientific">Effrenium voratum</name>
    <dbReference type="NCBI Taxonomy" id="2562239"/>
    <lineage>
        <taxon>Eukaryota</taxon>
        <taxon>Sar</taxon>
        <taxon>Alveolata</taxon>
        <taxon>Dinophyceae</taxon>
        <taxon>Suessiales</taxon>
        <taxon>Symbiodiniaceae</taxon>
        <taxon>Effrenium</taxon>
    </lineage>
</organism>
<reference evidence="2" key="1">
    <citation type="submission" date="2023-08" db="EMBL/GenBank/DDBJ databases">
        <authorList>
            <person name="Chen Y."/>
            <person name="Shah S."/>
            <person name="Dougan E. K."/>
            <person name="Thang M."/>
            <person name="Chan C."/>
        </authorList>
    </citation>
    <scope>NUCLEOTIDE SEQUENCE</scope>
</reference>
<keyword evidence="3" id="KW-1185">Reference proteome</keyword>
<dbReference type="EMBL" id="CAUJNA010001823">
    <property type="protein sequence ID" value="CAJ1389181.1"/>
    <property type="molecule type" value="Genomic_DNA"/>
</dbReference>
<gene>
    <name evidence="2" type="ORF">EVOR1521_LOCUS14855</name>
</gene>
<evidence type="ECO:0000313" key="2">
    <source>
        <dbReference type="EMBL" id="CAJ1389181.1"/>
    </source>
</evidence>
<dbReference type="PANTHER" id="PTHR31558">
    <property type="entry name" value="CW14 PROTEIN"/>
    <property type="match status" value="1"/>
</dbReference>
<feature type="non-terminal residue" evidence="2">
    <location>
        <position position="312"/>
    </location>
</feature>
<proteinExistence type="predicted"/>
<dbReference type="AlphaFoldDB" id="A0AA36IKE2"/>
<dbReference type="InterPro" id="IPR009769">
    <property type="entry name" value="EDR2_C"/>
</dbReference>
<evidence type="ECO:0000259" key="1">
    <source>
        <dbReference type="Pfam" id="PF07059"/>
    </source>
</evidence>
<accession>A0AA36IKE2</accession>
<dbReference type="Pfam" id="PF07059">
    <property type="entry name" value="EDR2_C"/>
    <property type="match status" value="1"/>
</dbReference>